<name>A0ABP7CFW6_9ACTN</name>
<accession>A0ABP7CFW6</accession>
<keyword evidence="2" id="KW-1185">Reference proteome</keyword>
<protein>
    <recommendedName>
        <fullName evidence="3">Secreted protein</fullName>
    </recommendedName>
</protein>
<dbReference type="Proteomes" id="UP001500902">
    <property type="component" value="Unassembled WGS sequence"/>
</dbReference>
<proteinExistence type="predicted"/>
<evidence type="ECO:0000313" key="2">
    <source>
        <dbReference type="Proteomes" id="UP001500902"/>
    </source>
</evidence>
<reference evidence="2" key="1">
    <citation type="journal article" date="2019" name="Int. J. Syst. Evol. Microbiol.">
        <title>The Global Catalogue of Microorganisms (GCM) 10K type strain sequencing project: providing services to taxonomists for standard genome sequencing and annotation.</title>
        <authorList>
            <consortium name="The Broad Institute Genomics Platform"/>
            <consortium name="The Broad Institute Genome Sequencing Center for Infectious Disease"/>
            <person name="Wu L."/>
            <person name="Ma J."/>
        </authorList>
    </citation>
    <scope>NUCLEOTIDE SEQUENCE [LARGE SCALE GENOMIC DNA]</scope>
    <source>
        <strain evidence="2">JCM 16904</strain>
    </source>
</reference>
<gene>
    <name evidence="1" type="ORF">GCM10022224_063940</name>
</gene>
<comment type="caution">
    <text evidence="1">The sequence shown here is derived from an EMBL/GenBank/DDBJ whole genome shotgun (WGS) entry which is preliminary data.</text>
</comment>
<organism evidence="1 2">
    <name type="scientific">Nonomuraea antimicrobica</name>
    <dbReference type="NCBI Taxonomy" id="561173"/>
    <lineage>
        <taxon>Bacteria</taxon>
        <taxon>Bacillati</taxon>
        <taxon>Actinomycetota</taxon>
        <taxon>Actinomycetes</taxon>
        <taxon>Streptosporangiales</taxon>
        <taxon>Streptosporangiaceae</taxon>
        <taxon>Nonomuraea</taxon>
    </lineage>
</organism>
<dbReference type="EMBL" id="BAAAZP010000114">
    <property type="protein sequence ID" value="GAA3689787.1"/>
    <property type="molecule type" value="Genomic_DNA"/>
</dbReference>
<evidence type="ECO:0000313" key="1">
    <source>
        <dbReference type="EMBL" id="GAA3689787.1"/>
    </source>
</evidence>
<evidence type="ECO:0008006" key="3">
    <source>
        <dbReference type="Google" id="ProtNLM"/>
    </source>
</evidence>
<sequence>MRAVARVSRWARRSCSRPSLGGPDGASGRWSAVMVISVSFVSRMLRSSVTETVPVVARQWSSHLVPVVDTGREPYASRRTGHPLGEFSVCKACHRRSDML</sequence>